<sequence length="65" mass="7304">MKGVGIILDMICHRRYLLDSLFGPAQALGSLMHCWIQHRTNMSKPVWSAGQPQTIDFFEGSTQPS</sequence>
<dbReference type="EMBL" id="FMAF01000002">
    <property type="protein sequence ID" value="SCB13970.1"/>
    <property type="molecule type" value="Genomic_DNA"/>
</dbReference>
<evidence type="ECO:0000313" key="2">
    <source>
        <dbReference type="Proteomes" id="UP000199205"/>
    </source>
</evidence>
<gene>
    <name evidence="1" type="ORF">GA0061101_102247</name>
</gene>
<protein>
    <submittedName>
        <fullName evidence="1">Uncharacterized protein</fullName>
    </submittedName>
</protein>
<dbReference type="AlphaFoldDB" id="A0A1C3UER1"/>
<dbReference type="RefSeq" id="WP_037195942.1">
    <property type="nucleotide sequence ID" value="NZ_FMAF01000002.1"/>
</dbReference>
<accession>A0A1C3UER1</accession>
<dbReference type="OrthoDB" id="9874141at2"/>
<name>A0A1C3UER1_9HYPH</name>
<organism evidence="1 2">
    <name type="scientific">Rhizobium lusitanum</name>
    <dbReference type="NCBI Taxonomy" id="293958"/>
    <lineage>
        <taxon>Bacteria</taxon>
        <taxon>Pseudomonadati</taxon>
        <taxon>Pseudomonadota</taxon>
        <taxon>Alphaproteobacteria</taxon>
        <taxon>Hyphomicrobiales</taxon>
        <taxon>Rhizobiaceae</taxon>
        <taxon>Rhizobium/Agrobacterium group</taxon>
        <taxon>Rhizobium</taxon>
    </lineage>
</organism>
<evidence type="ECO:0000313" key="1">
    <source>
        <dbReference type="EMBL" id="SCB13970.1"/>
    </source>
</evidence>
<proteinExistence type="predicted"/>
<reference evidence="1 2" key="1">
    <citation type="submission" date="2016-08" db="EMBL/GenBank/DDBJ databases">
        <authorList>
            <person name="Seilhamer J.J."/>
        </authorList>
    </citation>
    <scope>NUCLEOTIDE SEQUENCE [LARGE SCALE GENOMIC DNA]</scope>
    <source>
        <strain evidence="1 2">P1-7</strain>
    </source>
</reference>
<dbReference type="Proteomes" id="UP000199205">
    <property type="component" value="Unassembled WGS sequence"/>
</dbReference>